<gene>
    <name evidence="3" type="ORF">BDZ31_002745</name>
</gene>
<feature type="transmembrane region" description="Helical" evidence="2">
    <location>
        <begin position="59"/>
        <end position="83"/>
    </location>
</feature>
<accession>A0A840IEC3</accession>
<protein>
    <recommendedName>
        <fullName evidence="5">DUF4386 domain-containing protein</fullName>
    </recommendedName>
</protein>
<proteinExistence type="predicted"/>
<evidence type="ECO:0000256" key="1">
    <source>
        <dbReference type="SAM" id="MobiDB-lite"/>
    </source>
</evidence>
<dbReference type="AlphaFoldDB" id="A0A840IEC3"/>
<feature type="region of interest" description="Disordered" evidence="1">
    <location>
        <begin position="240"/>
        <end position="286"/>
    </location>
</feature>
<comment type="caution">
    <text evidence="3">The sequence shown here is derived from an EMBL/GenBank/DDBJ whole genome shotgun (WGS) entry which is preliminary data.</text>
</comment>
<evidence type="ECO:0000313" key="4">
    <source>
        <dbReference type="Proteomes" id="UP000585272"/>
    </source>
</evidence>
<dbReference type="EMBL" id="JACHNU010000003">
    <property type="protein sequence ID" value="MBB4663156.1"/>
    <property type="molecule type" value="Genomic_DNA"/>
</dbReference>
<feature type="transmembrane region" description="Helical" evidence="2">
    <location>
        <begin position="173"/>
        <end position="192"/>
    </location>
</feature>
<keyword evidence="4" id="KW-1185">Reference proteome</keyword>
<feature type="transmembrane region" description="Helical" evidence="2">
    <location>
        <begin position="146"/>
        <end position="166"/>
    </location>
</feature>
<reference evidence="3 4" key="1">
    <citation type="submission" date="2020-08" db="EMBL/GenBank/DDBJ databases">
        <title>Genomic Encyclopedia of Archaeal and Bacterial Type Strains, Phase II (KMG-II): from individual species to whole genera.</title>
        <authorList>
            <person name="Goeker M."/>
        </authorList>
    </citation>
    <scope>NUCLEOTIDE SEQUENCE [LARGE SCALE GENOMIC DNA]</scope>
    <source>
        <strain evidence="3 4">DSM 23288</strain>
    </source>
</reference>
<sequence length="286" mass="30906">MVTNELVEAETRDRRRVAIVAVLAAVLTLAAPLVARAIIGTDPTDNALTRALVQADNRGAILLSAALSVLGLLGITFVLDFLLRGARARDTSIQPYVRILLLVGGIGLALFTGVIQAITSLRLEHWATEGTQTWEELRDASNYGPYVFFGIAAQLAFAFAFVLVSLNAMRVGLLTRFLGYLGVISAVLFVLAVLPLPIVQAYWLAMIGLLLWNVRGPREPPAWQLGEAVPWPSSAELREQRVRAAEARRGGGEREPEPVGAGDDAEADAGARPVPASARKKRKKRR</sequence>
<name>A0A840IEC3_9ACTN</name>
<dbReference type="Proteomes" id="UP000585272">
    <property type="component" value="Unassembled WGS sequence"/>
</dbReference>
<keyword evidence="2" id="KW-0812">Transmembrane</keyword>
<feature type="transmembrane region" description="Helical" evidence="2">
    <location>
        <begin position="17"/>
        <end position="39"/>
    </location>
</feature>
<keyword evidence="2" id="KW-0472">Membrane</keyword>
<organism evidence="3 4">
    <name type="scientific">Conexibacter arvalis</name>
    <dbReference type="NCBI Taxonomy" id="912552"/>
    <lineage>
        <taxon>Bacteria</taxon>
        <taxon>Bacillati</taxon>
        <taxon>Actinomycetota</taxon>
        <taxon>Thermoleophilia</taxon>
        <taxon>Solirubrobacterales</taxon>
        <taxon>Conexibacteraceae</taxon>
        <taxon>Conexibacter</taxon>
    </lineage>
</organism>
<evidence type="ECO:0000256" key="2">
    <source>
        <dbReference type="SAM" id="Phobius"/>
    </source>
</evidence>
<feature type="compositionally biased region" description="Basic and acidic residues" evidence="1">
    <location>
        <begin position="240"/>
        <end position="257"/>
    </location>
</feature>
<evidence type="ECO:0008006" key="5">
    <source>
        <dbReference type="Google" id="ProtNLM"/>
    </source>
</evidence>
<feature type="transmembrane region" description="Helical" evidence="2">
    <location>
        <begin position="95"/>
        <end position="118"/>
    </location>
</feature>
<evidence type="ECO:0000313" key="3">
    <source>
        <dbReference type="EMBL" id="MBB4663156.1"/>
    </source>
</evidence>
<keyword evidence="2" id="KW-1133">Transmembrane helix</keyword>